<reference evidence="2" key="1">
    <citation type="submission" date="2020-08" db="EMBL/GenBank/DDBJ databases">
        <title>Multicomponent nature underlies the extraordinary mechanical properties of spider dragline silk.</title>
        <authorList>
            <person name="Kono N."/>
            <person name="Nakamura H."/>
            <person name="Mori M."/>
            <person name="Yoshida Y."/>
            <person name="Ohtoshi R."/>
            <person name="Malay A.D."/>
            <person name="Moran D.A.P."/>
            <person name="Tomita M."/>
            <person name="Numata K."/>
            <person name="Arakawa K."/>
        </authorList>
    </citation>
    <scope>NUCLEOTIDE SEQUENCE</scope>
</reference>
<dbReference type="InterPro" id="IPR036397">
    <property type="entry name" value="RNaseH_sf"/>
</dbReference>
<gene>
    <name evidence="2" type="primary">ZBED9_5</name>
    <name evidence="2" type="ORF">NPIL_323431</name>
</gene>
<proteinExistence type="predicted"/>
<dbReference type="InterPro" id="IPR001584">
    <property type="entry name" value="Integrase_cat-core"/>
</dbReference>
<organism evidence="2 3">
    <name type="scientific">Nephila pilipes</name>
    <name type="common">Giant wood spider</name>
    <name type="synonym">Nephila maculata</name>
    <dbReference type="NCBI Taxonomy" id="299642"/>
    <lineage>
        <taxon>Eukaryota</taxon>
        <taxon>Metazoa</taxon>
        <taxon>Ecdysozoa</taxon>
        <taxon>Arthropoda</taxon>
        <taxon>Chelicerata</taxon>
        <taxon>Arachnida</taxon>
        <taxon>Araneae</taxon>
        <taxon>Araneomorphae</taxon>
        <taxon>Entelegynae</taxon>
        <taxon>Araneoidea</taxon>
        <taxon>Nephilidae</taxon>
        <taxon>Nephila</taxon>
    </lineage>
</organism>
<comment type="caution">
    <text evidence="2">The sequence shown here is derived from an EMBL/GenBank/DDBJ whole genome shotgun (WGS) entry which is preliminary data.</text>
</comment>
<feature type="domain" description="Integrase catalytic" evidence="1">
    <location>
        <begin position="1"/>
        <end position="109"/>
    </location>
</feature>
<evidence type="ECO:0000259" key="1">
    <source>
        <dbReference type="PROSITE" id="PS50994"/>
    </source>
</evidence>
<dbReference type="Proteomes" id="UP000887013">
    <property type="component" value="Unassembled WGS sequence"/>
</dbReference>
<accession>A0A8X6QE94</accession>
<name>A0A8X6QE94_NEPPI</name>
<dbReference type="Gene3D" id="3.30.420.10">
    <property type="entry name" value="Ribonuclease H-like superfamily/Ribonuclease H"/>
    <property type="match status" value="1"/>
</dbReference>
<dbReference type="SUPFAM" id="SSF53098">
    <property type="entry name" value="Ribonuclease H-like"/>
    <property type="match status" value="1"/>
</dbReference>
<dbReference type="InterPro" id="IPR012337">
    <property type="entry name" value="RNaseH-like_sf"/>
</dbReference>
<dbReference type="EMBL" id="BMAW01031364">
    <property type="protein sequence ID" value="GFU20802.1"/>
    <property type="molecule type" value="Genomic_DNA"/>
</dbReference>
<keyword evidence="3" id="KW-1185">Reference proteome</keyword>
<evidence type="ECO:0000313" key="3">
    <source>
        <dbReference type="Proteomes" id="UP000887013"/>
    </source>
</evidence>
<dbReference type="AlphaFoldDB" id="A0A8X6QE94"/>
<dbReference type="GO" id="GO:0003676">
    <property type="term" value="F:nucleic acid binding"/>
    <property type="evidence" value="ECO:0007669"/>
    <property type="project" value="InterPro"/>
</dbReference>
<protein>
    <submittedName>
        <fullName evidence="2">SCAN domain-containing protein 3</fullName>
    </submittedName>
</protein>
<dbReference type="PROSITE" id="PS50994">
    <property type="entry name" value="INTEGRASE"/>
    <property type="match status" value="1"/>
</dbReference>
<sequence length="109" mass="12612">MESFEFLLPYQDYSTKYVVLKPLTSKRTDEVTYNLIDIFLLFGAPSILHFDNGRKFSYKISECVTQLRPEIKVVNGKPRLSQSQGSVKRANQDTENMLTTWIADNETIE</sequence>
<dbReference type="GO" id="GO:0015074">
    <property type="term" value="P:DNA integration"/>
    <property type="evidence" value="ECO:0007669"/>
    <property type="project" value="InterPro"/>
</dbReference>
<dbReference type="OrthoDB" id="6433740at2759"/>
<evidence type="ECO:0000313" key="2">
    <source>
        <dbReference type="EMBL" id="GFU20802.1"/>
    </source>
</evidence>